<feature type="compositionally biased region" description="Acidic residues" evidence="1">
    <location>
        <begin position="74"/>
        <end position="91"/>
    </location>
</feature>
<feature type="domain" description="Pcf11 Clp1-ID" evidence="2">
    <location>
        <begin position="149"/>
        <end position="179"/>
    </location>
</feature>
<evidence type="ECO:0000313" key="4">
    <source>
        <dbReference type="Proteomes" id="UP000424527"/>
    </source>
</evidence>
<keyword evidence="4" id="KW-1185">Reference proteome</keyword>
<dbReference type="EMBL" id="REGW02000013">
    <property type="protein sequence ID" value="KAE8287794.1"/>
    <property type="molecule type" value="Genomic_DNA"/>
</dbReference>
<dbReference type="GO" id="GO:0003729">
    <property type="term" value="F:mRNA binding"/>
    <property type="evidence" value="ECO:0007669"/>
    <property type="project" value="InterPro"/>
</dbReference>
<name>A0A6G0I8P0_LARCR</name>
<dbReference type="GO" id="GO:0005737">
    <property type="term" value="C:cytoplasm"/>
    <property type="evidence" value="ECO:0007669"/>
    <property type="project" value="TreeGrafter"/>
</dbReference>
<evidence type="ECO:0000313" key="3">
    <source>
        <dbReference type="EMBL" id="KAE8287794.1"/>
    </source>
</evidence>
<organism evidence="3 4">
    <name type="scientific">Larimichthys crocea</name>
    <name type="common">Large yellow croaker</name>
    <name type="synonym">Pseudosciaena crocea</name>
    <dbReference type="NCBI Taxonomy" id="215358"/>
    <lineage>
        <taxon>Eukaryota</taxon>
        <taxon>Metazoa</taxon>
        <taxon>Chordata</taxon>
        <taxon>Craniata</taxon>
        <taxon>Vertebrata</taxon>
        <taxon>Euteleostomi</taxon>
        <taxon>Actinopterygii</taxon>
        <taxon>Neopterygii</taxon>
        <taxon>Teleostei</taxon>
        <taxon>Neoteleostei</taxon>
        <taxon>Acanthomorphata</taxon>
        <taxon>Eupercaria</taxon>
        <taxon>Sciaenidae</taxon>
        <taxon>Larimichthys</taxon>
    </lineage>
</organism>
<dbReference type="PANTHER" id="PTHR15921">
    <property type="entry name" value="PRE-MRNA CLEAVAGE COMPLEX II"/>
    <property type="match status" value="1"/>
</dbReference>
<evidence type="ECO:0000256" key="1">
    <source>
        <dbReference type="SAM" id="MobiDB-lite"/>
    </source>
</evidence>
<proteinExistence type="predicted"/>
<dbReference type="GO" id="GO:0031124">
    <property type="term" value="P:mRNA 3'-end processing"/>
    <property type="evidence" value="ECO:0007669"/>
    <property type="project" value="InterPro"/>
</dbReference>
<reference evidence="3 4" key="1">
    <citation type="submission" date="2019-07" db="EMBL/GenBank/DDBJ databases">
        <title>Chromosome genome assembly for large yellow croaker.</title>
        <authorList>
            <person name="Xiao S."/>
        </authorList>
    </citation>
    <scope>NUCLEOTIDE SEQUENCE [LARGE SCALE GENOMIC DNA]</scope>
    <source>
        <strain evidence="3">JMULYC20181020</strain>
        <tissue evidence="3">Muscle</tissue>
    </source>
</reference>
<dbReference type="AlphaFoldDB" id="A0A6G0I8P0"/>
<protein>
    <submittedName>
        <fullName evidence="3">Pre-mRNA cleavage complex 2 protein Pcf11 Pre-mRNA cleavage complex II protein Pcf11</fullName>
    </submittedName>
</protein>
<evidence type="ECO:0000259" key="2">
    <source>
        <dbReference type="Pfam" id="PF11526"/>
    </source>
</evidence>
<sequence>MMGNLNQPFLPQNAVPFRQQTPQVVPPENHFGQVDVNDLLSKLISTGIIKPSQPDAVPTTGADSSTAAPAAPPVEEEEEEDQEPEVEEGDLPDLTSFTIDDMKQRYESVVTKLYSGNQCCLCSMRFTTAQTDMYADHLDWHFRQNHAGKVASKKITHRRWYYTLRDWIEFEEIADLEERRRVSSLRRKMRRRRRLTIDVTPSPNKVLTDHPLSAFIKKEEEEETSCAVAAAVKQEAESEAVELPDVKKELEEEVLPEEVQSK</sequence>
<dbReference type="GO" id="GO:0005849">
    <property type="term" value="C:mRNA cleavage factor complex"/>
    <property type="evidence" value="ECO:0007669"/>
    <property type="project" value="InterPro"/>
</dbReference>
<accession>A0A6G0I8P0</accession>
<dbReference type="Pfam" id="PF11526">
    <property type="entry name" value="Pfc11_Clp1_ID"/>
    <property type="match status" value="1"/>
</dbReference>
<comment type="caution">
    <text evidence="3">The sequence shown here is derived from an EMBL/GenBank/DDBJ whole genome shotgun (WGS) entry which is preliminary data.</text>
</comment>
<dbReference type="InterPro" id="IPR045154">
    <property type="entry name" value="PCF11-like"/>
</dbReference>
<gene>
    <name evidence="3" type="ORF">D5F01_LYC13851</name>
</gene>
<feature type="region of interest" description="Disordered" evidence="1">
    <location>
        <begin position="50"/>
        <end position="94"/>
    </location>
</feature>
<dbReference type="Proteomes" id="UP000424527">
    <property type="component" value="Unassembled WGS sequence"/>
</dbReference>
<dbReference type="PANTHER" id="PTHR15921:SF3">
    <property type="entry name" value="PRE-MRNA CLEAVAGE COMPLEX 2 PROTEIN PCF11"/>
    <property type="match status" value="1"/>
</dbReference>
<dbReference type="GO" id="GO:0000993">
    <property type="term" value="F:RNA polymerase II complex binding"/>
    <property type="evidence" value="ECO:0007669"/>
    <property type="project" value="InterPro"/>
</dbReference>
<dbReference type="GO" id="GO:0006369">
    <property type="term" value="P:termination of RNA polymerase II transcription"/>
    <property type="evidence" value="ECO:0007669"/>
    <property type="project" value="InterPro"/>
</dbReference>
<dbReference type="InterPro" id="IPR021605">
    <property type="entry name" value="Pcf11_Clp1-ID"/>
</dbReference>